<evidence type="ECO:0000256" key="1">
    <source>
        <dbReference type="SAM" id="Phobius"/>
    </source>
</evidence>
<keyword evidence="1" id="KW-0472">Membrane</keyword>
<feature type="transmembrane region" description="Helical" evidence="1">
    <location>
        <begin position="12"/>
        <end position="36"/>
    </location>
</feature>
<keyword evidence="1" id="KW-0812">Transmembrane</keyword>
<dbReference type="EMBL" id="JYDL01000022">
    <property type="protein sequence ID" value="KRX23726.1"/>
    <property type="molecule type" value="Genomic_DNA"/>
</dbReference>
<keyword evidence="3" id="KW-1185">Reference proteome</keyword>
<accession>A0A0V0SAF3</accession>
<dbReference type="OrthoDB" id="10361727at2759"/>
<protein>
    <submittedName>
        <fullName evidence="2">Uncharacterized protein</fullName>
    </submittedName>
</protein>
<evidence type="ECO:0000313" key="3">
    <source>
        <dbReference type="Proteomes" id="UP000054630"/>
    </source>
</evidence>
<dbReference type="Proteomes" id="UP000054630">
    <property type="component" value="Unassembled WGS sequence"/>
</dbReference>
<proteinExistence type="predicted"/>
<sequence>MTHFIADSVKKVYFLFLLCTKLFELLLHLTLINFAFYLCPVCVSCIFPTKSRQRAVGWLVSAGRFALIFSARAVCMRTMRLGTSLLFPVCFAVDMSHQCVVTSDQISASEHKE</sequence>
<keyword evidence="1" id="KW-1133">Transmembrane helix</keyword>
<reference evidence="2 3" key="1">
    <citation type="submission" date="2015-01" db="EMBL/GenBank/DDBJ databases">
        <title>Evolution of Trichinella species and genotypes.</title>
        <authorList>
            <person name="Korhonen P.K."/>
            <person name="Edoardo P."/>
            <person name="Giuseppe L.R."/>
            <person name="Gasser R.B."/>
        </authorList>
    </citation>
    <scope>NUCLEOTIDE SEQUENCE [LARGE SCALE GENOMIC DNA]</scope>
    <source>
        <strain evidence="2">ISS37</strain>
    </source>
</reference>
<gene>
    <name evidence="2" type="ORF">T07_11531</name>
</gene>
<name>A0A0V0SAF3_9BILA</name>
<organism evidence="2 3">
    <name type="scientific">Trichinella nelsoni</name>
    <dbReference type="NCBI Taxonomy" id="6336"/>
    <lineage>
        <taxon>Eukaryota</taxon>
        <taxon>Metazoa</taxon>
        <taxon>Ecdysozoa</taxon>
        <taxon>Nematoda</taxon>
        <taxon>Enoplea</taxon>
        <taxon>Dorylaimia</taxon>
        <taxon>Trichinellida</taxon>
        <taxon>Trichinellidae</taxon>
        <taxon>Trichinella</taxon>
    </lineage>
</organism>
<feature type="transmembrane region" description="Helical" evidence="1">
    <location>
        <begin position="56"/>
        <end position="75"/>
    </location>
</feature>
<comment type="caution">
    <text evidence="2">The sequence shown here is derived from an EMBL/GenBank/DDBJ whole genome shotgun (WGS) entry which is preliminary data.</text>
</comment>
<evidence type="ECO:0000313" key="2">
    <source>
        <dbReference type="EMBL" id="KRX23726.1"/>
    </source>
</evidence>
<dbReference type="AlphaFoldDB" id="A0A0V0SAF3"/>